<feature type="region of interest" description="Disordered" evidence="1">
    <location>
        <begin position="25"/>
        <end position="59"/>
    </location>
</feature>
<dbReference type="Proteomes" id="UP000007148">
    <property type="component" value="Unassembled WGS sequence"/>
</dbReference>
<comment type="caution">
    <text evidence="2">The sequence shown here is derived from an EMBL/GenBank/DDBJ whole genome shotgun (WGS) entry which is preliminary data.</text>
</comment>
<evidence type="ECO:0000313" key="3">
    <source>
        <dbReference type="Proteomes" id="UP000007148"/>
    </source>
</evidence>
<reference evidence="2 3" key="1">
    <citation type="journal article" date="2011" name="PLoS Pathog.">
        <title>Endophytic Life Strategies Decoded by Genome and Transcriptome Analyses of the Mutualistic Root Symbiont Piriformospora indica.</title>
        <authorList>
            <person name="Zuccaro A."/>
            <person name="Lahrmann U."/>
            <person name="Guldener U."/>
            <person name="Langen G."/>
            <person name="Pfiffi S."/>
            <person name="Biedenkopf D."/>
            <person name="Wong P."/>
            <person name="Samans B."/>
            <person name="Grimm C."/>
            <person name="Basiewicz M."/>
            <person name="Murat C."/>
            <person name="Martin F."/>
            <person name="Kogel K.H."/>
        </authorList>
    </citation>
    <scope>NUCLEOTIDE SEQUENCE [LARGE SCALE GENOMIC DNA]</scope>
    <source>
        <strain evidence="2 3">DSM 11827</strain>
    </source>
</reference>
<keyword evidence="3" id="KW-1185">Reference proteome</keyword>
<accession>G4TJX8</accession>
<evidence type="ECO:0000313" key="2">
    <source>
        <dbReference type="EMBL" id="CCA71621.1"/>
    </source>
</evidence>
<dbReference type="InParanoid" id="G4TJX8"/>
<dbReference type="AlphaFoldDB" id="G4TJX8"/>
<protein>
    <submittedName>
        <fullName evidence="2">Uncharacterized protein</fullName>
    </submittedName>
</protein>
<organism evidence="2 3">
    <name type="scientific">Serendipita indica (strain DSM 11827)</name>
    <name type="common">Root endophyte fungus</name>
    <name type="synonym">Piriformospora indica</name>
    <dbReference type="NCBI Taxonomy" id="1109443"/>
    <lineage>
        <taxon>Eukaryota</taxon>
        <taxon>Fungi</taxon>
        <taxon>Dikarya</taxon>
        <taxon>Basidiomycota</taxon>
        <taxon>Agaricomycotina</taxon>
        <taxon>Agaricomycetes</taxon>
        <taxon>Sebacinales</taxon>
        <taxon>Serendipitaceae</taxon>
        <taxon>Serendipita</taxon>
    </lineage>
</organism>
<dbReference type="EMBL" id="CAFZ01000128">
    <property type="protein sequence ID" value="CCA71621.1"/>
    <property type="molecule type" value="Genomic_DNA"/>
</dbReference>
<proteinExistence type="predicted"/>
<dbReference type="HOGENOM" id="CLU_2122003_0_0_1"/>
<evidence type="ECO:0000256" key="1">
    <source>
        <dbReference type="SAM" id="MobiDB-lite"/>
    </source>
</evidence>
<sequence>MIVPRSEGEEMRIPADATDRIAIPTLHQSGSGADGGQDGYAHNRLSSKGGVSGSRLPIVPQSGPTVMAFRTMVKSTRVVFHVECVNDFGEGGDRVEKTRRLTRWKLACSIAERD</sequence>
<gene>
    <name evidence="2" type="ORF">PIIN_05557</name>
</gene>
<name>G4TJX8_SERID</name>